<dbReference type="Proteomes" id="UP000485058">
    <property type="component" value="Unassembled WGS sequence"/>
</dbReference>
<feature type="region of interest" description="Disordered" evidence="1">
    <location>
        <begin position="1"/>
        <end position="22"/>
    </location>
</feature>
<evidence type="ECO:0000313" key="3">
    <source>
        <dbReference type="Proteomes" id="UP000485058"/>
    </source>
</evidence>
<sequence length="155" mass="16727">MSSHSSTSSPPPGRKLPAIPYLPLLPFTPESLHQVGQGRGRSRRVDEGQLQEALDADGLEAVHVQQPPHKVSLRLRQFPPPAALLGPPAARGGPGPCGTTMPYSGRPGQEWEYDKCLLQKPTPHNMNVCGQELRVGLELEVGANIPWSSLVGVEY</sequence>
<dbReference type="EMBL" id="BLLF01001247">
    <property type="protein sequence ID" value="GFH18101.1"/>
    <property type="molecule type" value="Genomic_DNA"/>
</dbReference>
<evidence type="ECO:0000256" key="1">
    <source>
        <dbReference type="SAM" id="MobiDB-lite"/>
    </source>
</evidence>
<organism evidence="2 3">
    <name type="scientific">Haematococcus lacustris</name>
    <name type="common">Green alga</name>
    <name type="synonym">Haematococcus pluvialis</name>
    <dbReference type="NCBI Taxonomy" id="44745"/>
    <lineage>
        <taxon>Eukaryota</taxon>
        <taxon>Viridiplantae</taxon>
        <taxon>Chlorophyta</taxon>
        <taxon>core chlorophytes</taxon>
        <taxon>Chlorophyceae</taxon>
        <taxon>CS clade</taxon>
        <taxon>Chlamydomonadales</taxon>
        <taxon>Haematococcaceae</taxon>
        <taxon>Haematococcus</taxon>
    </lineage>
</organism>
<proteinExistence type="predicted"/>
<accession>A0A699Z7H8</accession>
<gene>
    <name evidence="2" type="ORF">HaLaN_14845</name>
</gene>
<evidence type="ECO:0000313" key="2">
    <source>
        <dbReference type="EMBL" id="GFH18101.1"/>
    </source>
</evidence>
<feature type="non-terminal residue" evidence="2">
    <location>
        <position position="155"/>
    </location>
</feature>
<keyword evidence="3" id="KW-1185">Reference proteome</keyword>
<name>A0A699Z7H8_HAELA</name>
<dbReference type="AlphaFoldDB" id="A0A699Z7H8"/>
<feature type="non-terminal residue" evidence="2">
    <location>
        <position position="1"/>
    </location>
</feature>
<protein>
    <submittedName>
        <fullName evidence="2">Uncharacterized protein</fullName>
    </submittedName>
</protein>
<reference evidence="2 3" key="1">
    <citation type="submission" date="2020-02" db="EMBL/GenBank/DDBJ databases">
        <title>Draft genome sequence of Haematococcus lacustris strain NIES-144.</title>
        <authorList>
            <person name="Morimoto D."/>
            <person name="Nakagawa S."/>
            <person name="Yoshida T."/>
            <person name="Sawayama S."/>
        </authorList>
    </citation>
    <scope>NUCLEOTIDE SEQUENCE [LARGE SCALE GENOMIC DNA]</scope>
    <source>
        <strain evidence="2 3">NIES-144</strain>
    </source>
</reference>
<comment type="caution">
    <text evidence="2">The sequence shown here is derived from an EMBL/GenBank/DDBJ whole genome shotgun (WGS) entry which is preliminary data.</text>
</comment>